<dbReference type="STRING" id="1193518.BN13_20049"/>
<dbReference type="AlphaFoldDB" id="A0A077MCY6"/>
<organism evidence="2 3">
    <name type="scientific">Nostocoides jenkinsii Ben 74</name>
    <dbReference type="NCBI Taxonomy" id="1193518"/>
    <lineage>
        <taxon>Bacteria</taxon>
        <taxon>Bacillati</taxon>
        <taxon>Actinomycetota</taxon>
        <taxon>Actinomycetes</taxon>
        <taxon>Micrococcales</taxon>
        <taxon>Intrasporangiaceae</taxon>
        <taxon>Nostocoides</taxon>
    </lineage>
</organism>
<dbReference type="EMBL" id="CAJC01000112">
    <property type="protein sequence ID" value="CCI52727.1"/>
    <property type="molecule type" value="Genomic_DNA"/>
</dbReference>
<evidence type="ECO:0000313" key="2">
    <source>
        <dbReference type="EMBL" id="CCI52727.1"/>
    </source>
</evidence>
<comment type="caution">
    <text evidence="2">The sequence shown here is derived from an EMBL/GenBank/DDBJ whole genome shotgun (WGS) entry which is preliminary data.</text>
</comment>
<evidence type="ECO:0000256" key="1">
    <source>
        <dbReference type="SAM" id="MobiDB-lite"/>
    </source>
</evidence>
<proteinExistence type="predicted"/>
<sequence>MANTSATTGANSGTTGATAGMTTGSTTAALTLTCDGARLAAAAARRPPCRARAYAR</sequence>
<dbReference type="Proteomes" id="UP000035720">
    <property type="component" value="Unassembled WGS sequence"/>
</dbReference>
<evidence type="ECO:0000313" key="3">
    <source>
        <dbReference type="Proteomes" id="UP000035720"/>
    </source>
</evidence>
<reference evidence="2 3" key="1">
    <citation type="journal article" date="2013" name="ISME J.">
        <title>A metabolic model for members of the genus Tetrasphaera involved in enhanced biological phosphorus removal.</title>
        <authorList>
            <person name="Kristiansen R."/>
            <person name="Nguyen H.T.T."/>
            <person name="Saunders A.M."/>
            <person name="Nielsen J.L."/>
            <person name="Wimmer R."/>
            <person name="Le V.Q."/>
            <person name="McIlroy S.J."/>
            <person name="Petrovski S."/>
            <person name="Seviour R.J."/>
            <person name="Calteau A."/>
            <person name="Nielsen K.L."/>
            <person name="Nielsen P.H."/>
        </authorList>
    </citation>
    <scope>NUCLEOTIDE SEQUENCE [LARGE SCALE GENOMIC DNA]</scope>
    <source>
        <strain evidence="2 3">Ben 74</strain>
    </source>
</reference>
<feature type="region of interest" description="Disordered" evidence="1">
    <location>
        <begin position="1"/>
        <end position="22"/>
    </location>
</feature>
<accession>A0A077MCY6</accession>
<name>A0A077MCY6_9MICO</name>
<keyword evidence="3" id="KW-1185">Reference proteome</keyword>
<protein>
    <submittedName>
        <fullName evidence="2">Uncharacterized protein</fullName>
    </submittedName>
</protein>
<gene>
    <name evidence="2" type="ORF">BN13_20049</name>
</gene>